<dbReference type="AlphaFoldDB" id="A0A1S4JEH8"/>
<keyword evidence="2" id="KW-1185">Reference proteome</keyword>
<dbReference type="Proteomes" id="UP000002320">
    <property type="component" value="Unassembled WGS sequence"/>
</dbReference>
<accession>A0A1S4JEH8</accession>
<dbReference type="VEuPathDB" id="VectorBase:CQUJHB014617"/>
<dbReference type="VEuPathDB" id="VectorBase:CPIJ004878"/>
<protein>
    <submittedName>
        <fullName evidence="1">Uncharacterized protein</fullName>
    </submittedName>
</protein>
<evidence type="ECO:0000313" key="1">
    <source>
        <dbReference type="EnsemblMetazoa" id="CPIJ004878-PC"/>
    </source>
</evidence>
<name>A0A1S4JEH8_CULQU</name>
<dbReference type="OrthoDB" id="7737232at2759"/>
<sequence length="485" mass="51625">MSPRTWRLFLVVVGVLVTLVHCDLGLDVTIPNLKREVVASIGDGTVPLVKANGTIRGEAAQDTTGVIVGLVGVIGKIVTPLNMFLGQMLATASSGESAGRSGFTDLNDLAERSKLSLDEATFIAADLAPLIQPSMNVKLIENVQTIGENLDIARSQLQVLGAAVDQVRNSVDPVTSDNVTMIITKEAVNGLTATIKSITTSIKSLADVSNTIVRNINTGLAVQTTVSNSHAATSRNIDLFFLAAFNRSYDDVITNIQNLAKAYVANIRQAYGPVLVQRQPIPEENVATLNSFLDGVDLSVTGFADRSTESLTLFKEEVAQILNDQRAIIGETLSAATKTMTQDAFKSDNAMAVRCVQASTNAMVLTPPVNRLVNCIQGEPGSALPLVQLVRGLLDQSKISANSNANLMRTCQRIGTTCSNSYFSAYADLALQTDAQLTLTNNVIATEARAITNRIRTCVVATVADINDNAQQILTNFNGCLVTGQ</sequence>
<proteinExistence type="predicted"/>
<dbReference type="InParanoid" id="A0A1S4JEH8"/>
<dbReference type="EnsemblMetazoa" id="CPIJ004878-RC">
    <property type="protein sequence ID" value="CPIJ004878-PC"/>
    <property type="gene ID" value="CPIJ004878"/>
</dbReference>
<evidence type="ECO:0000313" key="2">
    <source>
        <dbReference type="Proteomes" id="UP000002320"/>
    </source>
</evidence>
<reference evidence="1" key="1">
    <citation type="submission" date="2020-05" db="UniProtKB">
        <authorList>
            <consortium name="EnsemblMetazoa"/>
        </authorList>
    </citation>
    <scope>IDENTIFICATION</scope>
    <source>
        <strain evidence="1">JHB</strain>
    </source>
</reference>
<organism evidence="1 2">
    <name type="scientific">Culex quinquefasciatus</name>
    <name type="common">Southern house mosquito</name>
    <name type="synonym">Culex pungens</name>
    <dbReference type="NCBI Taxonomy" id="7176"/>
    <lineage>
        <taxon>Eukaryota</taxon>
        <taxon>Metazoa</taxon>
        <taxon>Ecdysozoa</taxon>
        <taxon>Arthropoda</taxon>
        <taxon>Hexapoda</taxon>
        <taxon>Insecta</taxon>
        <taxon>Pterygota</taxon>
        <taxon>Neoptera</taxon>
        <taxon>Endopterygota</taxon>
        <taxon>Diptera</taxon>
        <taxon>Nematocera</taxon>
        <taxon>Culicoidea</taxon>
        <taxon>Culicidae</taxon>
        <taxon>Culicinae</taxon>
        <taxon>Culicini</taxon>
        <taxon>Culex</taxon>
        <taxon>Culex</taxon>
    </lineage>
</organism>